<sequence length="148" mass="16749">MTDTTAAETLGKPSSVKKKLRIRNPFKKKKDSSSVATPATEVTSDYTTTSTPSKNWHPIVEKPIEESPMIDTPNTEEKLVYEPTIPLKERSVDDKRPEEDEQREESSWMMDDDTLDKYLLCGCWGQDSSNPAERDNVPLLGTTRTDLQ</sequence>
<feature type="compositionally biased region" description="Basic and acidic residues" evidence="1">
    <location>
        <begin position="87"/>
        <end position="98"/>
    </location>
</feature>
<evidence type="ECO:0000256" key="1">
    <source>
        <dbReference type="SAM" id="MobiDB-lite"/>
    </source>
</evidence>
<organism evidence="2">
    <name type="scientific">Grammatophora oceanica</name>
    <dbReference type="NCBI Taxonomy" id="210454"/>
    <lineage>
        <taxon>Eukaryota</taxon>
        <taxon>Sar</taxon>
        <taxon>Stramenopiles</taxon>
        <taxon>Ochrophyta</taxon>
        <taxon>Bacillariophyta</taxon>
        <taxon>Fragilariophyceae</taxon>
        <taxon>Fragilariophycidae</taxon>
        <taxon>Rhabdonematales</taxon>
        <taxon>Grammatophoraceae</taxon>
        <taxon>Grammatophora</taxon>
    </lineage>
</organism>
<feature type="compositionally biased region" description="Low complexity" evidence="1">
    <location>
        <begin position="40"/>
        <end position="53"/>
    </location>
</feature>
<name>A0A7S1UQZ9_9STRA</name>
<proteinExistence type="predicted"/>
<feature type="compositionally biased region" description="Basic residues" evidence="1">
    <location>
        <begin position="15"/>
        <end position="30"/>
    </location>
</feature>
<dbReference type="AlphaFoldDB" id="A0A7S1UQZ9"/>
<gene>
    <name evidence="2" type="ORF">GOCE00092_LOCUS4834</name>
</gene>
<protein>
    <submittedName>
        <fullName evidence="2">Uncharacterized protein</fullName>
    </submittedName>
</protein>
<accession>A0A7S1UQZ9</accession>
<feature type="region of interest" description="Disordered" evidence="1">
    <location>
        <begin position="1"/>
        <end position="110"/>
    </location>
</feature>
<evidence type="ECO:0000313" key="2">
    <source>
        <dbReference type="EMBL" id="CAD9275926.1"/>
    </source>
</evidence>
<feature type="region of interest" description="Disordered" evidence="1">
    <location>
        <begin position="127"/>
        <end position="148"/>
    </location>
</feature>
<reference evidence="2" key="1">
    <citation type="submission" date="2021-01" db="EMBL/GenBank/DDBJ databases">
        <authorList>
            <person name="Corre E."/>
            <person name="Pelletier E."/>
            <person name="Niang G."/>
            <person name="Scheremetjew M."/>
            <person name="Finn R."/>
            <person name="Kale V."/>
            <person name="Holt S."/>
            <person name="Cochrane G."/>
            <person name="Meng A."/>
            <person name="Brown T."/>
            <person name="Cohen L."/>
        </authorList>
    </citation>
    <scope>NUCLEOTIDE SEQUENCE</scope>
    <source>
        <strain evidence="2">CCMP 410</strain>
    </source>
</reference>
<dbReference type="EMBL" id="HBGK01009262">
    <property type="protein sequence ID" value="CAD9275926.1"/>
    <property type="molecule type" value="Transcribed_RNA"/>
</dbReference>